<name>A0ABN9M3W7_9NEOB</name>
<reference evidence="3" key="1">
    <citation type="submission" date="2023-07" db="EMBL/GenBank/DDBJ databases">
        <authorList>
            <person name="Stuckert A."/>
        </authorList>
    </citation>
    <scope>NUCLEOTIDE SEQUENCE</scope>
</reference>
<proteinExistence type="predicted"/>
<feature type="coiled-coil region" evidence="1">
    <location>
        <begin position="1017"/>
        <end position="1128"/>
    </location>
</feature>
<organism evidence="3 4">
    <name type="scientific">Ranitomeya imitator</name>
    <name type="common">mimic poison frog</name>
    <dbReference type="NCBI Taxonomy" id="111125"/>
    <lineage>
        <taxon>Eukaryota</taxon>
        <taxon>Metazoa</taxon>
        <taxon>Chordata</taxon>
        <taxon>Craniata</taxon>
        <taxon>Vertebrata</taxon>
        <taxon>Euteleostomi</taxon>
        <taxon>Amphibia</taxon>
        <taxon>Batrachia</taxon>
        <taxon>Anura</taxon>
        <taxon>Neobatrachia</taxon>
        <taxon>Hyloidea</taxon>
        <taxon>Dendrobatidae</taxon>
        <taxon>Dendrobatinae</taxon>
        <taxon>Ranitomeya</taxon>
    </lineage>
</organism>
<feature type="coiled-coil region" evidence="1">
    <location>
        <begin position="648"/>
        <end position="894"/>
    </location>
</feature>
<dbReference type="CDD" id="cd01650">
    <property type="entry name" value="RT_nLTR_like"/>
    <property type="match status" value="1"/>
</dbReference>
<feature type="domain" description="Reverse transcriptase" evidence="2">
    <location>
        <begin position="188"/>
        <end position="453"/>
    </location>
</feature>
<dbReference type="EMBL" id="CAUEEQ010045025">
    <property type="protein sequence ID" value="CAJ0958213.1"/>
    <property type="molecule type" value="Genomic_DNA"/>
</dbReference>
<dbReference type="InterPro" id="IPR000477">
    <property type="entry name" value="RT_dom"/>
</dbReference>
<dbReference type="Proteomes" id="UP001176940">
    <property type="component" value="Unassembled WGS sequence"/>
</dbReference>
<dbReference type="InterPro" id="IPR043502">
    <property type="entry name" value="DNA/RNA_pol_sf"/>
</dbReference>
<protein>
    <recommendedName>
        <fullName evidence="2">Reverse transcriptase domain-containing protein</fullName>
    </recommendedName>
</protein>
<dbReference type="PROSITE" id="PS50878">
    <property type="entry name" value="RT_POL"/>
    <property type="match status" value="1"/>
</dbReference>
<evidence type="ECO:0000313" key="3">
    <source>
        <dbReference type="EMBL" id="CAJ0958213.1"/>
    </source>
</evidence>
<dbReference type="PANTHER" id="PTHR15347:SF1">
    <property type="entry name" value="SPERM-ASSOCIATED ANTIGEN 5"/>
    <property type="match status" value="1"/>
</dbReference>
<dbReference type="SUPFAM" id="SSF56672">
    <property type="entry name" value="DNA/RNA polymerases"/>
    <property type="match status" value="1"/>
</dbReference>
<evidence type="ECO:0000259" key="2">
    <source>
        <dbReference type="PROSITE" id="PS50878"/>
    </source>
</evidence>
<comment type="caution">
    <text evidence="3">The sequence shown here is derived from an EMBL/GenBank/DDBJ whole genome shotgun (WGS) entry which is preliminary data.</text>
</comment>
<accession>A0ABN9M3W7</accession>
<dbReference type="InterPro" id="IPR028728">
    <property type="entry name" value="Astrin"/>
</dbReference>
<dbReference type="Pfam" id="PF00078">
    <property type="entry name" value="RVT_1"/>
    <property type="match status" value="1"/>
</dbReference>
<gene>
    <name evidence="3" type="ORF">RIMI_LOCUS16245815</name>
</gene>
<evidence type="ECO:0000256" key="1">
    <source>
        <dbReference type="SAM" id="Coils"/>
    </source>
</evidence>
<sequence>MVGEVRYLPRALSDHSQVEVEFRPVGTRIGSRKEWKIHPNWLHSMDLEKIKKELVEFFEINEGSVDVLTLWEAMKAYLRGLLFRDISRCKRKSRETERLAVEGLRIAEDEMVDGSVEDTVAFLEELELPRLSDIDREDLEAPITEEELGRALQSMANGKAPGVDGFPAEIYKNFGEVLIPKLRVLLEEARSGGRLPASMREAIIVVIPKEGKDPTQPDSYRPISLLTTDVKLLAKVFAMRLTSVISGLVHSDQSGFMPDRSTAINLRRLYMNLQLRSDNCGQRVIASLDAHKAFDSVEWGYLWQVLRSMGFGPQFISWIRLMYSMPMARVRVNGELSRTIQLARGTRQGCPLSPLLFALAVEPLAAKLRRSDEVTGFKYGMIEERVALYADDILLFLADPGTSLEGAIGIIERFGSVSGLRINWSKSVLFKVDDDGGEPLEDGRLEAEFGLGTVGEFQYLRMRHAFGAQSRNGGIGIQRDIVLEYTSHKTEASSIIEFAKRLYENTQKDRAYLQRQRRSAGKQSGDVTAVLSGWPALTASAEKHSAGGQTRKLSHSRKLLADHMSILQKISEKLKGNLRQRDEMKTLMEEAIEAKDAANQCLQDLEIHSSAVITELRGDLEYEKQLSDSVKEAYDQQRSYNEELAEFVNRAEIVCSEMEEDRTQLQRQARELMSQHWRLFEVMKEKTQTALGEYKEAKMERDLAVQENEKVTAENDRLKLENSRLGSELELLMDRLCALESEAEQMKEEKSELEELLSAKESSMKLLKKELNEATARGRENQDHVKHLSGWVVPRLEDELSDAVNQNRALQKQLEMLAKEHASQVAYYTESLEFLEQENIVCREQVAETESQLKSHNLTVLDRNYQCESLKDTIGELLKEVSDLQEKLAHSQGKSSTLCKEVMDSSAEVSIIKSHMLELVENLKESAKTKAMESLPGTQTPGQSLVQSKYEELTTTNVNAPDSKAQREGIWSKTSAFTVVHPVATSSTDSQQKNLPDLVRELSRIVTDVVTTSSTAMEKKQQIIEDFKSEISSLKEEIQSQSFNHTSEIRVLQEKLGNLKRENSLLDEKINGKQKCINELQEVMNQQEQKILQQFSEAKKREVLIQESAELQLSLKVYEKQVEVLKQELAQDGEHAARNWIQEKLILHKDLTTLREKLVNLEYSKSESIQRLLRHRDILEANLSNSEAEVRKLDLIIERIRQILLSIPDVVDNCEKLRQLKEFLK</sequence>
<keyword evidence="4" id="KW-1185">Reference proteome</keyword>
<evidence type="ECO:0000313" key="4">
    <source>
        <dbReference type="Proteomes" id="UP001176940"/>
    </source>
</evidence>
<dbReference type="PANTHER" id="PTHR15347">
    <property type="entry name" value="SPERM-ASSOCIATED ANTIGEN 5"/>
    <property type="match status" value="1"/>
</dbReference>
<keyword evidence="1" id="KW-0175">Coiled coil</keyword>